<keyword evidence="4 7" id="KW-0472">Membrane</keyword>
<name>A0A1C4XE37_MICVI</name>
<dbReference type="GO" id="GO:0008137">
    <property type="term" value="F:NADH dehydrogenase (ubiquinone) activity"/>
    <property type="evidence" value="ECO:0007669"/>
    <property type="project" value="InterPro"/>
</dbReference>
<dbReference type="Gene3D" id="1.20.5.2700">
    <property type="match status" value="1"/>
</dbReference>
<feature type="transmembrane region" description="Helical" evidence="7">
    <location>
        <begin position="6"/>
        <end position="25"/>
    </location>
</feature>
<keyword evidence="3 7" id="KW-1133">Transmembrane helix</keyword>
<feature type="transmembrane region" description="Helical" evidence="7">
    <location>
        <begin position="32"/>
        <end position="54"/>
    </location>
</feature>
<evidence type="ECO:0000256" key="5">
    <source>
        <dbReference type="RuleBase" id="RU000320"/>
    </source>
</evidence>
<dbReference type="GO" id="GO:0015990">
    <property type="term" value="P:electron transport coupled proton transport"/>
    <property type="evidence" value="ECO:0007669"/>
    <property type="project" value="TreeGrafter"/>
</dbReference>
<evidence type="ECO:0000256" key="6">
    <source>
        <dbReference type="SAM" id="MobiDB-lite"/>
    </source>
</evidence>
<dbReference type="PRINTS" id="PR01434">
    <property type="entry name" value="NADHDHGNASE5"/>
</dbReference>
<feature type="transmembrane region" description="Helical" evidence="7">
    <location>
        <begin position="168"/>
        <end position="187"/>
    </location>
</feature>
<evidence type="ECO:0000259" key="8">
    <source>
        <dbReference type="Pfam" id="PF00361"/>
    </source>
</evidence>
<keyword evidence="2 5" id="KW-0812">Transmembrane</keyword>
<evidence type="ECO:0000256" key="4">
    <source>
        <dbReference type="ARBA" id="ARBA00023136"/>
    </source>
</evidence>
<feature type="region of interest" description="Disordered" evidence="6">
    <location>
        <begin position="426"/>
        <end position="481"/>
    </location>
</feature>
<accession>A0A1C4XE37</accession>
<dbReference type="OrthoDB" id="9811798at2"/>
<feature type="transmembrane region" description="Helical" evidence="7">
    <location>
        <begin position="525"/>
        <end position="544"/>
    </location>
</feature>
<dbReference type="RefSeq" id="WP_089006990.1">
    <property type="nucleotide sequence ID" value="NZ_LT607411.1"/>
</dbReference>
<dbReference type="PANTHER" id="PTHR42829:SF2">
    <property type="entry name" value="NADH-UBIQUINONE OXIDOREDUCTASE CHAIN 5"/>
    <property type="match status" value="1"/>
</dbReference>
<dbReference type="GO" id="GO:0016020">
    <property type="term" value="C:membrane"/>
    <property type="evidence" value="ECO:0007669"/>
    <property type="project" value="UniProtKB-SubCell"/>
</dbReference>
<evidence type="ECO:0000256" key="7">
    <source>
        <dbReference type="SAM" id="Phobius"/>
    </source>
</evidence>
<feature type="transmembrane region" description="Helical" evidence="7">
    <location>
        <begin position="356"/>
        <end position="377"/>
    </location>
</feature>
<sequence length="662" mass="67363">MSQLAQAALWSLVTGPAGAGIGLATTRRAEPIAVPLSLAVAAASVVASIVVAVARPSVSVPFLAGVDFALTVDGLAALLTPMLAGVTLLVLAAATGEIRRSRARFHGLMLLFAASAALTVTAATLPTLLFAWEIMGAASYALIGFWWRAEDRVSAGLSAFLTTRAADLGLYVAAGAALAGGAGLALADLPHSSPGWRHVIAAGILVAALGKAAQLPFSFWLSRAMAGPSPVSALLHSAAMVALGGYLLLRVRPLLAATGWAAPLAMWAGALTALLLGAVALAQRDVKQLLAASTSAQLGFVVLAAGADAVAGGAAQLVAHAATKALLFLAAGTWLAALGTTRLAGLRGVAARWRSVGWSATAGALALAGIPPLSLWATKDAVLTRVFAESPALYAVGLVASALSAAYAGKLLVVIWSRAPAGRHGAGGSYRREGGTAGGTYRREGGTAGGTYRREGGTAGGTYRREGGTAGGTYRREPDSAGVSGARQASLVLLAVGAAAAGLLVLPPVGAVVARAVGQPGELPVPRAELAISAVLALAVVVLVTRRPAPEPRWALRWLGLEAAARVLFVRPTLRCAEALARFDDQVLDRGVGLVSAGSLRLARWAGLIDDRWVDASVERLAAGARRLGRLARRPQTGRLHQYYLQAVIVLLVAVVVLVVWG</sequence>
<dbReference type="GO" id="GO:0003954">
    <property type="term" value="F:NADH dehydrogenase activity"/>
    <property type="evidence" value="ECO:0007669"/>
    <property type="project" value="TreeGrafter"/>
</dbReference>
<feature type="transmembrane region" description="Helical" evidence="7">
    <location>
        <begin position="74"/>
        <end position="93"/>
    </location>
</feature>
<organism evidence="9 10">
    <name type="scientific">Micromonospora viridifaciens</name>
    <dbReference type="NCBI Taxonomy" id="1881"/>
    <lineage>
        <taxon>Bacteria</taxon>
        <taxon>Bacillati</taxon>
        <taxon>Actinomycetota</taxon>
        <taxon>Actinomycetes</taxon>
        <taxon>Micromonosporales</taxon>
        <taxon>Micromonosporaceae</taxon>
        <taxon>Micromonospora</taxon>
    </lineage>
</organism>
<dbReference type="Proteomes" id="UP000198242">
    <property type="component" value="Chromosome I"/>
</dbReference>
<feature type="transmembrane region" description="Helical" evidence="7">
    <location>
        <begin position="233"/>
        <end position="249"/>
    </location>
</feature>
<evidence type="ECO:0000256" key="2">
    <source>
        <dbReference type="ARBA" id="ARBA00022692"/>
    </source>
</evidence>
<keyword evidence="10" id="KW-1185">Reference proteome</keyword>
<dbReference type="PANTHER" id="PTHR42829">
    <property type="entry name" value="NADH-UBIQUINONE OXIDOREDUCTASE CHAIN 5"/>
    <property type="match status" value="1"/>
</dbReference>
<evidence type="ECO:0000256" key="3">
    <source>
        <dbReference type="ARBA" id="ARBA00022989"/>
    </source>
</evidence>
<dbReference type="GO" id="GO:0012505">
    <property type="term" value="C:endomembrane system"/>
    <property type="evidence" value="ECO:0007669"/>
    <property type="project" value="UniProtKB-SubCell"/>
</dbReference>
<feature type="domain" description="NADH:quinone oxidoreductase/Mrp antiporter transmembrane" evidence="8">
    <location>
        <begin position="124"/>
        <end position="403"/>
    </location>
</feature>
<dbReference type="AlphaFoldDB" id="A0A1C4XE37"/>
<keyword evidence="9" id="KW-0830">Ubiquinone</keyword>
<feature type="transmembrane region" description="Helical" evidence="7">
    <location>
        <begin position="129"/>
        <end position="147"/>
    </location>
</feature>
<protein>
    <submittedName>
        <fullName evidence="9">NADH:ubiquinone oxidoreductase subunit 5 (Chain L)/Multisubunit Na+/H+ antiporter, MnhA subunit</fullName>
    </submittedName>
</protein>
<feature type="transmembrane region" description="Helical" evidence="7">
    <location>
        <begin position="643"/>
        <end position="661"/>
    </location>
</feature>
<feature type="transmembrane region" description="Helical" evidence="7">
    <location>
        <begin position="392"/>
        <end position="416"/>
    </location>
</feature>
<dbReference type="Pfam" id="PF00361">
    <property type="entry name" value="Proton_antipo_M"/>
    <property type="match status" value="1"/>
</dbReference>
<feature type="transmembrane region" description="Helical" evidence="7">
    <location>
        <begin position="491"/>
        <end position="513"/>
    </location>
</feature>
<proteinExistence type="predicted"/>
<comment type="subcellular location">
    <subcellularLocation>
        <location evidence="1">Endomembrane system</location>
        <topology evidence="1">Multi-pass membrane protein</topology>
    </subcellularLocation>
    <subcellularLocation>
        <location evidence="5">Membrane</location>
        <topology evidence="5">Multi-pass membrane protein</topology>
    </subcellularLocation>
</comment>
<dbReference type="EMBL" id="LT607411">
    <property type="protein sequence ID" value="SCF06749.1"/>
    <property type="molecule type" value="Genomic_DNA"/>
</dbReference>
<dbReference type="InterPro" id="IPR003945">
    <property type="entry name" value="NU5C-like"/>
</dbReference>
<feature type="transmembrane region" description="Helical" evidence="7">
    <location>
        <begin position="294"/>
        <end position="319"/>
    </location>
</feature>
<dbReference type="GO" id="GO:0042773">
    <property type="term" value="P:ATP synthesis coupled electron transport"/>
    <property type="evidence" value="ECO:0007669"/>
    <property type="project" value="InterPro"/>
</dbReference>
<reference evidence="10" key="1">
    <citation type="submission" date="2016-06" db="EMBL/GenBank/DDBJ databases">
        <authorList>
            <person name="Varghese N."/>
            <person name="Submissions Spin"/>
        </authorList>
    </citation>
    <scope>NUCLEOTIDE SEQUENCE [LARGE SCALE GENOMIC DNA]</scope>
    <source>
        <strain evidence="10">DSM 43909</strain>
    </source>
</reference>
<feature type="transmembrane region" description="Helical" evidence="7">
    <location>
        <begin position="199"/>
        <end position="221"/>
    </location>
</feature>
<evidence type="ECO:0000256" key="1">
    <source>
        <dbReference type="ARBA" id="ARBA00004127"/>
    </source>
</evidence>
<evidence type="ECO:0000313" key="9">
    <source>
        <dbReference type="EMBL" id="SCF06749.1"/>
    </source>
</evidence>
<dbReference type="InterPro" id="IPR001750">
    <property type="entry name" value="ND/Mrp_TM"/>
</dbReference>
<gene>
    <name evidence="9" type="ORF">GA0074695_3228</name>
</gene>
<feature type="transmembrane region" description="Helical" evidence="7">
    <location>
        <begin position="261"/>
        <end position="282"/>
    </location>
</feature>
<feature type="transmembrane region" description="Helical" evidence="7">
    <location>
        <begin position="105"/>
        <end position="123"/>
    </location>
</feature>
<evidence type="ECO:0000313" key="10">
    <source>
        <dbReference type="Proteomes" id="UP000198242"/>
    </source>
</evidence>
<feature type="transmembrane region" description="Helical" evidence="7">
    <location>
        <begin position="325"/>
        <end position="344"/>
    </location>
</feature>